<evidence type="ECO:0000259" key="2">
    <source>
        <dbReference type="PROSITE" id="PS50110"/>
    </source>
</evidence>
<accession>A0A2A5SZZ0</accession>
<dbReference type="InterPro" id="IPR037522">
    <property type="entry name" value="HD_GYP_dom"/>
</dbReference>
<dbReference type="Pfam" id="PF00072">
    <property type="entry name" value="Response_reg"/>
    <property type="match status" value="1"/>
</dbReference>
<dbReference type="GO" id="GO:0000160">
    <property type="term" value="P:phosphorelay signal transduction system"/>
    <property type="evidence" value="ECO:0007669"/>
    <property type="project" value="InterPro"/>
</dbReference>
<feature type="domain" description="Response regulatory" evidence="2">
    <location>
        <begin position="81"/>
        <end position="196"/>
    </location>
</feature>
<protein>
    <submittedName>
        <fullName evidence="4">Response regulator</fullName>
    </submittedName>
</protein>
<dbReference type="PANTHER" id="PTHR45228:SF5">
    <property type="entry name" value="CYCLIC DI-GMP PHOSPHODIESTERASE VC_1348-RELATED"/>
    <property type="match status" value="1"/>
</dbReference>
<dbReference type="Proteomes" id="UP000219020">
    <property type="component" value="Unassembled WGS sequence"/>
</dbReference>
<dbReference type="PROSITE" id="PS50110">
    <property type="entry name" value="RESPONSE_REGULATORY"/>
    <property type="match status" value="1"/>
</dbReference>
<comment type="caution">
    <text evidence="4">The sequence shown here is derived from an EMBL/GenBank/DDBJ whole genome shotgun (WGS) entry which is preliminary data.</text>
</comment>
<evidence type="ECO:0000259" key="3">
    <source>
        <dbReference type="PROSITE" id="PS51832"/>
    </source>
</evidence>
<feature type="modified residue" description="4-aspartylphosphate" evidence="1">
    <location>
        <position position="129"/>
    </location>
</feature>
<reference evidence="5" key="1">
    <citation type="submission" date="2017-04" db="EMBL/GenBank/DDBJ databases">
        <title>Genome evolution of the luminous symbionts of deep sea anglerfish.</title>
        <authorList>
            <person name="Hendry T.A."/>
        </authorList>
    </citation>
    <scope>NUCLEOTIDE SEQUENCE [LARGE SCALE GENOMIC DNA]</scope>
</reference>
<dbReference type="InterPro" id="IPR003607">
    <property type="entry name" value="HD/PDEase_dom"/>
</dbReference>
<evidence type="ECO:0000313" key="4">
    <source>
        <dbReference type="EMBL" id="PCS21428.1"/>
    </source>
</evidence>
<dbReference type="SMART" id="SM00448">
    <property type="entry name" value="REC"/>
    <property type="match status" value="1"/>
</dbReference>
<dbReference type="AlphaFoldDB" id="A0A2A5SZZ0"/>
<evidence type="ECO:0000313" key="5">
    <source>
        <dbReference type="Proteomes" id="UP000219020"/>
    </source>
</evidence>
<dbReference type="InterPro" id="IPR001789">
    <property type="entry name" value="Sig_transdc_resp-reg_receiver"/>
</dbReference>
<dbReference type="Gene3D" id="1.10.3210.10">
    <property type="entry name" value="Hypothetical protein af1432"/>
    <property type="match status" value="1"/>
</dbReference>
<dbReference type="SUPFAM" id="SSF52172">
    <property type="entry name" value="CheY-like"/>
    <property type="match status" value="1"/>
</dbReference>
<sequence>MFFRVFEGNLRYNTCKFDIVEGVIMLHYFVQKIRIKYQHTIIMEAQNWININCRPRIIVRRKLIEIPWMLSTENYLKKRPTILVVDDTPENLAFISEILKYKYEVKVAINGKTALTIVDRFSIDLILLDVIMPGMNGYEVCRQIKAKKNGHSIPVIFLTSKSKAKDQEFGFSVGAADYINKPMSPPITMARINIHLENKASSDFLHDQNAFLETEVQRRVKELSVIQDVTINALTGLAETRHKETGNHIVRTQYYVKILADQLYLHGKDPKIVTQEYITMVFKTAPLHDIGKVGIPDSILLKPGELTTKEFEIMKSHAKLGYDAIVKAEYEVDSEYPFLNSAKEIALGHHEKWDGSGYPSGLSEEDIPLSARLMAVADVFDALVSKRVYKEAMTHDEAFEIINEGRGTHFDPLLVDIMFERRNDFIHISEKYKD</sequence>
<keyword evidence="1" id="KW-0597">Phosphoprotein</keyword>
<dbReference type="PANTHER" id="PTHR45228">
    <property type="entry name" value="CYCLIC DI-GMP PHOSPHODIESTERASE TM_0186-RELATED"/>
    <property type="match status" value="1"/>
</dbReference>
<feature type="domain" description="HD-GYP" evidence="3">
    <location>
        <begin position="223"/>
        <end position="434"/>
    </location>
</feature>
<dbReference type="EMBL" id="NBYY01000034">
    <property type="protein sequence ID" value="PCS21428.1"/>
    <property type="molecule type" value="Genomic_DNA"/>
</dbReference>
<dbReference type="GO" id="GO:0008081">
    <property type="term" value="F:phosphoric diester hydrolase activity"/>
    <property type="evidence" value="ECO:0007669"/>
    <property type="project" value="UniProtKB-ARBA"/>
</dbReference>
<dbReference type="Gene3D" id="3.40.50.2300">
    <property type="match status" value="1"/>
</dbReference>
<dbReference type="SUPFAM" id="SSF109604">
    <property type="entry name" value="HD-domain/PDEase-like"/>
    <property type="match status" value="1"/>
</dbReference>
<organism evidence="4 5">
    <name type="scientific">Candidatus Enterovibrio escicola</name>
    <dbReference type="NCBI Taxonomy" id="1927127"/>
    <lineage>
        <taxon>Bacteria</taxon>
        <taxon>Pseudomonadati</taxon>
        <taxon>Pseudomonadota</taxon>
        <taxon>Gammaproteobacteria</taxon>
        <taxon>Vibrionales</taxon>
        <taxon>Vibrionaceae</taxon>
        <taxon>Enterovibrio</taxon>
    </lineage>
</organism>
<dbReference type="SMART" id="SM00471">
    <property type="entry name" value="HDc"/>
    <property type="match status" value="1"/>
</dbReference>
<dbReference type="Pfam" id="PF13487">
    <property type="entry name" value="HD_5"/>
    <property type="match status" value="1"/>
</dbReference>
<dbReference type="PROSITE" id="PS51832">
    <property type="entry name" value="HD_GYP"/>
    <property type="match status" value="1"/>
</dbReference>
<dbReference type="InterPro" id="IPR011006">
    <property type="entry name" value="CheY-like_superfamily"/>
</dbReference>
<dbReference type="InterPro" id="IPR052020">
    <property type="entry name" value="Cyclic_di-GMP/3'3'-cGAMP_PDE"/>
</dbReference>
<proteinExistence type="predicted"/>
<evidence type="ECO:0000256" key="1">
    <source>
        <dbReference type="PROSITE-ProRule" id="PRU00169"/>
    </source>
</evidence>
<dbReference type="CDD" id="cd00077">
    <property type="entry name" value="HDc"/>
    <property type="match status" value="1"/>
</dbReference>
<gene>
    <name evidence="4" type="ORF">BTN49_2967</name>
</gene>
<name>A0A2A5SZZ0_9GAMM</name>
<keyword evidence="5" id="KW-1185">Reference proteome</keyword>